<proteinExistence type="predicted"/>
<accession>A0A195BAG5</accession>
<dbReference type="EMBL" id="KQ976540">
    <property type="protein sequence ID" value="KYM81217.1"/>
    <property type="molecule type" value="Genomic_DNA"/>
</dbReference>
<dbReference type="AlphaFoldDB" id="A0A195BAG5"/>
<sequence length="214" mass="25337">MLRRNSNVCILLRFRTQTVFFSYFKSTSWSATLPSRTSWAVENNTNCLINYHYYYTFNTDSNNIGIQTRLCNADLLNWIQYIERKNCLNEENLPIGFYTQKENQGYKKLFFDSLIKHLLCYYVSTRRVIIHVACRCENFIENDHPYLLILLLQGEFLLLDLFQLITEIELGGFLLELGKLVLVFRHFLQGRFHTEVITKCCTIKYILSTNFSTT</sequence>
<evidence type="ECO:0000313" key="1">
    <source>
        <dbReference type="EMBL" id="KYM81217.1"/>
    </source>
</evidence>
<name>A0A195BAG5_9HYME</name>
<protein>
    <submittedName>
        <fullName evidence="1">Uncharacterized protein</fullName>
    </submittedName>
</protein>
<reference evidence="1 2" key="1">
    <citation type="submission" date="2015-09" db="EMBL/GenBank/DDBJ databases">
        <title>Atta colombica WGS genome.</title>
        <authorList>
            <person name="Nygaard S."/>
            <person name="Hu H."/>
            <person name="Boomsma J."/>
            <person name="Zhang G."/>
        </authorList>
    </citation>
    <scope>NUCLEOTIDE SEQUENCE [LARGE SCALE GENOMIC DNA]</scope>
    <source>
        <strain evidence="1">Treedump-2</strain>
        <tissue evidence="1">Whole body</tissue>
    </source>
</reference>
<dbReference type="STRING" id="520822.A0A195BAG5"/>
<gene>
    <name evidence="1" type="ORF">ALC53_08288</name>
</gene>
<keyword evidence="2" id="KW-1185">Reference proteome</keyword>
<evidence type="ECO:0000313" key="2">
    <source>
        <dbReference type="Proteomes" id="UP000078540"/>
    </source>
</evidence>
<organism evidence="1 2">
    <name type="scientific">Atta colombica</name>
    <dbReference type="NCBI Taxonomy" id="520822"/>
    <lineage>
        <taxon>Eukaryota</taxon>
        <taxon>Metazoa</taxon>
        <taxon>Ecdysozoa</taxon>
        <taxon>Arthropoda</taxon>
        <taxon>Hexapoda</taxon>
        <taxon>Insecta</taxon>
        <taxon>Pterygota</taxon>
        <taxon>Neoptera</taxon>
        <taxon>Endopterygota</taxon>
        <taxon>Hymenoptera</taxon>
        <taxon>Apocrita</taxon>
        <taxon>Aculeata</taxon>
        <taxon>Formicoidea</taxon>
        <taxon>Formicidae</taxon>
        <taxon>Myrmicinae</taxon>
        <taxon>Atta</taxon>
    </lineage>
</organism>
<dbReference type="Proteomes" id="UP000078540">
    <property type="component" value="Unassembled WGS sequence"/>
</dbReference>